<dbReference type="OrthoDB" id="6279128at2759"/>
<dbReference type="WBParaSite" id="TTAC_0000263101-mRNA-1">
    <property type="protein sequence ID" value="TTAC_0000263101-mRNA-1"/>
    <property type="gene ID" value="TTAC_0000263101"/>
</dbReference>
<dbReference type="Proteomes" id="UP000274429">
    <property type="component" value="Unassembled WGS sequence"/>
</dbReference>
<reference evidence="4" key="1">
    <citation type="submission" date="2017-02" db="UniProtKB">
        <authorList>
            <consortium name="WormBaseParasite"/>
        </authorList>
    </citation>
    <scope>IDENTIFICATION</scope>
</reference>
<dbReference type="EMBL" id="UYWX01001288">
    <property type="protein sequence ID" value="VDM20664.1"/>
    <property type="molecule type" value="Genomic_DNA"/>
</dbReference>
<evidence type="ECO:0000313" key="3">
    <source>
        <dbReference type="Proteomes" id="UP000274429"/>
    </source>
</evidence>
<evidence type="ECO:0000313" key="2">
    <source>
        <dbReference type="EMBL" id="VDM20664.1"/>
    </source>
</evidence>
<dbReference type="AlphaFoldDB" id="A0A0R3WPE1"/>
<gene>
    <name evidence="2" type="ORF">TTAC_LOCUS2616</name>
</gene>
<sequence length="116" mass="12844">MISPVGTAILWAMQCPVAEDYRTAALAAWECFSAPMEIGLGRPSGRPQSHHYQQQSRNSRVNGRVADSDGDQGPIQAEVRRMNLADDSAKVRRMALRILISRQKCRSIACSLDTSR</sequence>
<protein>
    <submittedName>
        <fullName evidence="4">Transcriptional regulator</fullName>
    </submittedName>
</protein>
<name>A0A0R3WPE1_HYDTA</name>
<accession>A0A0R3WPE1</accession>
<evidence type="ECO:0000256" key="1">
    <source>
        <dbReference type="SAM" id="MobiDB-lite"/>
    </source>
</evidence>
<feature type="region of interest" description="Disordered" evidence="1">
    <location>
        <begin position="40"/>
        <end position="78"/>
    </location>
</feature>
<evidence type="ECO:0000313" key="4">
    <source>
        <dbReference type="WBParaSite" id="TTAC_0000263101-mRNA-1"/>
    </source>
</evidence>
<proteinExistence type="predicted"/>
<keyword evidence="3" id="KW-1185">Reference proteome</keyword>
<feature type="compositionally biased region" description="Polar residues" evidence="1">
    <location>
        <begin position="46"/>
        <end position="61"/>
    </location>
</feature>
<reference evidence="2 3" key="2">
    <citation type="submission" date="2018-11" db="EMBL/GenBank/DDBJ databases">
        <authorList>
            <consortium name="Pathogen Informatics"/>
        </authorList>
    </citation>
    <scope>NUCLEOTIDE SEQUENCE [LARGE SCALE GENOMIC DNA]</scope>
</reference>
<organism evidence="4">
    <name type="scientific">Hydatigena taeniaeformis</name>
    <name type="common">Feline tapeworm</name>
    <name type="synonym">Taenia taeniaeformis</name>
    <dbReference type="NCBI Taxonomy" id="6205"/>
    <lineage>
        <taxon>Eukaryota</taxon>
        <taxon>Metazoa</taxon>
        <taxon>Spiralia</taxon>
        <taxon>Lophotrochozoa</taxon>
        <taxon>Platyhelminthes</taxon>
        <taxon>Cestoda</taxon>
        <taxon>Eucestoda</taxon>
        <taxon>Cyclophyllidea</taxon>
        <taxon>Taeniidae</taxon>
        <taxon>Hydatigera</taxon>
    </lineage>
</organism>